<proteinExistence type="predicted"/>
<gene>
    <name evidence="1" type="ORF">CEXT_36691</name>
</gene>
<name>A0AAV4WWH6_CAEEX</name>
<evidence type="ECO:0000313" key="2">
    <source>
        <dbReference type="Proteomes" id="UP001054945"/>
    </source>
</evidence>
<dbReference type="Proteomes" id="UP001054945">
    <property type="component" value="Unassembled WGS sequence"/>
</dbReference>
<sequence length="81" mass="9537">VRNKYWLAKKNLCYERFVCTLRDYVLWSQAVNGFHLVVECNARRLVAFTFTLVEYLKAKSTCAKPKIRDSLHDSFAYSRLA</sequence>
<organism evidence="1 2">
    <name type="scientific">Caerostris extrusa</name>
    <name type="common">Bark spider</name>
    <name type="synonym">Caerostris bankana</name>
    <dbReference type="NCBI Taxonomy" id="172846"/>
    <lineage>
        <taxon>Eukaryota</taxon>
        <taxon>Metazoa</taxon>
        <taxon>Ecdysozoa</taxon>
        <taxon>Arthropoda</taxon>
        <taxon>Chelicerata</taxon>
        <taxon>Arachnida</taxon>
        <taxon>Araneae</taxon>
        <taxon>Araneomorphae</taxon>
        <taxon>Entelegynae</taxon>
        <taxon>Araneoidea</taxon>
        <taxon>Araneidae</taxon>
        <taxon>Caerostris</taxon>
    </lineage>
</organism>
<comment type="caution">
    <text evidence="1">The sequence shown here is derived from an EMBL/GenBank/DDBJ whole genome shotgun (WGS) entry which is preliminary data.</text>
</comment>
<dbReference type="EMBL" id="BPLR01016709">
    <property type="protein sequence ID" value="GIY85893.1"/>
    <property type="molecule type" value="Genomic_DNA"/>
</dbReference>
<reference evidence="1 2" key="1">
    <citation type="submission" date="2021-06" db="EMBL/GenBank/DDBJ databases">
        <title>Caerostris extrusa draft genome.</title>
        <authorList>
            <person name="Kono N."/>
            <person name="Arakawa K."/>
        </authorList>
    </citation>
    <scope>NUCLEOTIDE SEQUENCE [LARGE SCALE GENOMIC DNA]</scope>
</reference>
<evidence type="ECO:0000313" key="1">
    <source>
        <dbReference type="EMBL" id="GIY85893.1"/>
    </source>
</evidence>
<protein>
    <submittedName>
        <fullName evidence="1">Uncharacterized protein</fullName>
    </submittedName>
</protein>
<dbReference type="AlphaFoldDB" id="A0AAV4WWH6"/>
<feature type="non-terminal residue" evidence="1">
    <location>
        <position position="1"/>
    </location>
</feature>
<keyword evidence="2" id="KW-1185">Reference proteome</keyword>
<accession>A0AAV4WWH6</accession>